<keyword evidence="3" id="KW-0479">Metal-binding</keyword>
<dbReference type="GO" id="GO:0000151">
    <property type="term" value="C:ubiquitin ligase complex"/>
    <property type="evidence" value="ECO:0007669"/>
    <property type="project" value="TreeGrafter"/>
</dbReference>
<dbReference type="InterPro" id="IPR051628">
    <property type="entry name" value="LUBAC_E3_Ligases"/>
</dbReference>
<sequence>MWNALVDNTVNNAAASVRVLGDEGAVHVLMHVMGNDKRAVGALLVRVQSLAEGTPLAFWHPAFATPEAHRFFQDVFARTHAFVVVDVRSKTIRMCGDDAAVKEATYLVAHEVERLATLGLVVTLKRKSVSFFMKKGMGVLNETLGEGMANLDTSTKPPTIILRGGDDARHVLTGLIAESLAHSSSSATAGNLCDTQPCPVCSEMPVHPERLPCGHAYCISCLRHYLTTAQSRSAFPLVCMGDATQCRSPIPIPVIRRFVRAYHAFDALLRASFLNHLDRHADELKYCKTPDCTQIYRATPKGTNSAAAFAECPSCFATVCTACHDEAHEGLSCSELAGARDRENDRLFSVWADTNGVKHCPACGIPIERIDGCNHIECRCGRHLCWKCLAVFDTSQDVYAHMEDSYGGPFEFNRRNENAA</sequence>
<dbReference type="Pfam" id="PF00097">
    <property type="entry name" value="zf-C3HC4"/>
    <property type="match status" value="1"/>
</dbReference>
<dbReference type="RefSeq" id="XP_009546930.1">
    <property type="nucleotide sequence ID" value="XM_009548635.1"/>
</dbReference>
<dbReference type="InterPro" id="IPR001841">
    <property type="entry name" value="Znf_RING"/>
</dbReference>
<evidence type="ECO:0000313" key="12">
    <source>
        <dbReference type="Proteomes" id="UP000030671"/>
    </source>
</evidence>
<dbReference type="EMBL" id="KI925459">
    <property type="protein sequence ID" value="ETW80324.1"/>
    <property type="molecule type" value="Genomic_DNA"/>
</dbReference>
<keyword evidence="12" id="KW-1185">Reference proteome</keyword>
<dbReference type="CDD" id="cd22585">
    <property type="entry name" value="Rcat_RBR_DEAH12-like"/>
    <property type="match status" value="1"/>
</dbReference>
<comment type="pathway">
    <text evidence="1">Protein modification; protein ubiquitination.</text>
</comment>
<evidence type="ECO:0000256" key="3">
    <source>
        <dbReference type="ARBA" id="ARBA00022723"/>
    </source>
</evidence>
<keyword evidence="6" id="KW-0833">Ubl conjugation pathway</keyword>
<organism evidence="11 12">
    <name type="scientific">Heterobasidion irregulare (strain TC 32-1)</name>
    <dbReference type="NCBI Taxonomy" id="747525"/>
    <lineage>
        <taxon>Eukaryota</taxon>
        <taxon>Fungi</taxon>
        <taxon>Dikarya</taxon>
        <taxon>Basidiomycota</taxon>
        <taxon>Agaricomycotina</taxon>
        <taxon>Agaricomycetes</taxon>
        <taxon>Russulales</taxon>
        <taxon>Bondarzewiaceae</taxon>
        <taxon>Heterobasidion</taxon>
        <taxon>Heterobasidion annosum species complex</taxon>
    </lineage>
</organism>
<dbReference type="InterPro" id="IPR017907">
    <property type="entry name" value="Znf_RING_CS"/>
</dbReference>
<dbReference type="Pfam" id="PF26200">
    <property type="entry name" value="Rcat_RNF216"/>
    <property type="match status" value="1"/>
</dbReference>
<keyword evidence="5 8" id="KW-0863">Zinc-finger</keyword>
<dbReference type="OrthoDB" id="1431934at2759"/>
<dbReference type="GO" id="GO:0097039">
    <property type="term" value="P:protein linear polyubiquitination"/>
    <property type="evidence" value="ECO:0007669"/>
    <property type="project" value="TreeGrafter"/>
</dbReference>
<dbReference type="GO" id="GO:0043161">
    <property type="term" value="P:proteasome-mediated ubiquitin-dependent protein catabolic process"/>
    <property type="evidence" value="ECO:0007669"/>
    <property type="project" value="TreeGrafter"/>
</dbReference>
<dbReference type="SUPFAM" id="SSF57850">
    <property type="entry name" value="RING/U-box"/>
    <property type="match status" value="2"/>
</dbReference>
<dbReference type="AlphaFoldDB" id="W4K3M0"/>
<evidence type="ECO:0000256" key="1">
    <source>
        <dbReference type="ARBA" id="ARBA00004906"/>
    </source>
</evidence>
<dbReference type="PANTHER" id="PTHR22770">
    <property type="entry name" value="UBIQUITIN CONJUGATING ENZYME 7 INTERACTING PROTEIN-RELATED"/>
    <property type="match status" value="1"/>
</dbReference>
<protein>
    <recommendedName>
        <fullName evidence="13">RING-type domain-containing protein</fullName>
    </recommendedName>
</protein>
<dbReference type="PANTHER" id="PTHR22770:SF13">
    <property type="entry name" value="RING-TYPE DOMAIN-CONTAINING PROTEIN"/>
    <property type="match status" value="1"/>
</dbReference>
<dbReference type="PROSITE" id="PS50089">
    <property type="entry name" value="ZF_RING_2"/>
    <property type="match status" value="1"/>
</dbReference>
<keyword evidence="7" id="KW-0862">Zinc</keyword>
<evidence type="ECO:0000259" key="10">
    <source>
        <dbReference type="PROSITE" id="PS51873"/>
    </source>
</evidence>
<dbReference type="Gene3D" id="3.30.40.10">
    <property type="entry name" value="Zinc/RING finger domain, C3HC4 (zinc finger)"/>
    <property type="match status" value="1"/>
</dbReference>
<evidence type="ECO:0000256" key="5">
    <source>
        <dbReference type="ARBA" id="ARBA00022771"/>
    </source>
</evidence>
<dbReference type="InterPro" id="IPR044066">
    <property type="entry name" value="TRIAD_supradom"/>
</dbReference>
<dbReference type="Gene3D" id="1.20.120.1750">
    <property type="match status" value="1"/>
</dbReference>
<name>W4K3M0_HETIT</name>
<dbReference type="eggNOG" id="KOG1812">
    <property type="taxonomic scope" value="Eukaryota"/>
</dbReference>
<dbReference type="InParanoid" id="W4K3M0"/>
<evidence type="ECO:0000259" key="9">
    <source>
        <dbReference type="PROSITE" id="PS50089"/>
    </source>
</evidence>
<feature type="domain" description="RING-type" evidence="9">
    <location>
        <begin position="198"/>
        <end position="237"/>
    </location>
</feature>
<dbReference type="HOGENOM" id="CLU_004235_3_2_1"/>
<gene>
    <name evidence="11" type="ORF">HETIRDRAFT_45751</name>
</gene>
<evidence type="ECO:0000256" key="2">
    <source>
        <dbReference type="ARBA" id="ARBA00022679"/>
    </source>
</evidence>
<dbReference type="InterPro" id="IPR013083">
    <property type="entry name" value="Znf_RING/FYVE/PHD"/>
</dbReference>
<evidence type="ECO:0008006" key="13">
    <source>
        <dbReference type="Google" id="ProtNLM"/>
    </source>
</evidence>
<dbReference type="PROSITE" id="PS51873">
    <property type="entry name" value="TRIAD"/>
    <property type="match status" value="1"/>
</dbReference>
<evidence type="ECO:0000313" key="11">
    <source>
        <dbReference type="EMBL" id="ETW80324.1"/>
    </source>
</evidence>
<dbReference type="GO" id="GO:0008270">
    <property type="term" value="F:zinc ion binding"/>
    <property type="evidence" value="ECO:0007669"/>
    <property type="project" value="UniProtKB-KW"/>
</dbReference>
<dbReference type="STRING" id="747525.W4K3M0"/>
<evidence type="ECO:0000256" key="8">
    <source>
        <dbReference type="PROSITE-ProRule" id="PRU00175"/>
    </source>
</evidence>
<dbReference type="SMART" id="SM00184">
    <property type="entry name" value="RING"/>
    <property type="match status" value="1"/>
</dbReference>
<dbReference type="KEGG" id="hir:HETIRDRAFT_45751"/>
<keyword evidence="4" id="KW-0677">Repeat</keyword>
<dbReference type="PROSITE" id="PS00518">
    <property type="entry name" value="ZF_RING_1"/>
    <property type="match status" value="1"/>
</dbReference>
<evidence type="ECO:0000256" key="6">
    <source>
        <dbReference type="ARBA" id="ARBA00022786"/>
    </source>
</evidence>
<reference evidence="11 12" key="1">
    <citation type="journal article" date="2012" name="New Phytol.">
        <title>Insight into trade-off between wood decay and parasitism from the genome of a fungal forest pathogen.</title>
        <authorList>
            <person name="Olson A."/>
            <person name="Aerts A."/>
            <person name="Asiegbu F."/>
            <person name="Belbahri L."/>
            <person name="Bouzid O."/>
            <person name="Broberg A."/>
            <person name="Canback B."/>
            <person name="Coutinho P.M."/>
            <person name="Cullen D."/>
            <person name="Dalman K."/>
            <person name="Deflorio G."/>
            <person name="van Diepen L.T."/>
            <person name="Dunand C."/>
            <person name="Duplessis S."/>
            <person name="Durling M."/>
            <person name="Gonthier P."/>
            <person name="Grimwood J."/>
            <person name="Fossdal C.G."/>
            <person name="Hansson D."/>
            <person name="Henrissat B."/>
            <person name="Hietala A."/>
            <person name="Himmelstrand K."/>
            <person name="Hoffmeister D."/>
            <person name="Hogberg N."/>
            <person name="James T.Y."/>
            <person name="Karlsson M."/>
            <person name="Kohler A."/>
            <person name="Kues U."/>
            <person name="Lee Y.H."/>
            <person name="Lin Y.C."/>
            <person name="Lind M."/>
            <person name="Lindquist E."/>
            <person name="Lombard V."/>
            <person name="Lucas S."/>
            <person name="Lunden K."/>
            <person name="Morin E."/>
            <person name="Murat C."/>
            <person name="Park J."/>
            <person name="Raffaello T."/>
            <person name="Rouze P."/>
            <person name="Salamov A."/>
            <person name="Schmutz J."/>
            <person name="Solheim H."/>
            <person name="Stahlberg J."/>
            <person name="Velez H."/>
            <person name="de Vries R.P."/>
            <person name="Wiebenga A."/>
            <person name="Woodward S."/>
            <person name="Yakovlev I."/>
            <person name="Garbelotto M."/>
            <person name="Martin F."/>
            <person name="Grigoriev I.V."/>
            <person name="Stenlid J."/>
        </authorList>
    </citation>
    <scope>NUCLEOTIDE SEQUENCE [LARGE SCALE GENOMIC DNA]</scope>
    <source>
        <strain evidence="11 12">TC 32-1</strain>
    </source>
</reference>
<proteinExistence type="predicted"/>
<dbReference type="InterPro" id="IPR002867">
    <property type="entry name" value="IBR_dom"/>
</dbReference>
<dbReference type="GO" id="GO:0043130">
    <property type="term" value="F:ubiquitin binding"/>
    <property type="evidence" value="ECO:0007669"/>
    <property type="project" value="TreeGrafter"/>
</dbReference>
<keyword evidence="2" id="KW-0808">Transferase</keyword>
<evidence type="ECO:0000256" key="4">
    <source>
        <dbReference type="ARBA" id="ARBA00022737"/>
    </source>
</evidence>
<dbReference type="InterPro" id="IPR018957">
    <property type="entry name" value="Znf_C3HC4_RING-type"/>
</dbReference>
<evidence type="ECO:0000256" key="7">
    <source>
        <dbReference type="ARBA" id="ARBA00022833"/>
    </source>
</evidence>
<dbReference type="CDD" id="cd20335">
    <property type="entry name" value="BRcat_RBR"/>
    <property type="match status" value="1"/>
</dbReference>
<accession>W4K3M0</accession>
<dbReference type="GeneID" id="20676843"/>
<dbReference type="SMART" id="SM00647">
    <property type="entry name" value="IBR"/>
    <property type="match status" value="2"/>
</dbReference>
<dbReference type="Pfam" id="PF01485">
    <property type="entry name" value="IBR"/>
    <property type="match status" value="1"/>
</dbReference>
<feature type="domain" description="RING-type" evidence="10">
    <location>
        <begin position="194"/>
        <end position="413"/>
    </location>
</feature>
<dbReference type="GO" id="GO:0004842">
    <property type="term" value="F:ubiquitin-protein transferase activity"/>
    <property type="evidence" value="ECO:0007669"/>
    <property type="project" value="TreeGrafter"/>
</dbReference>
<dbReference type="Proteomes" id="UP000030671">
    <property type="component" value="Unassembled WGS sequence"/>
</dbReference>